<proteinExistence type="predicted"/>
<sequence length="89" mass="10773">MEERNLELENLLLLSRKENEKTLNNLSESNKLLCEFMDKYADAQEVEKSLNTEIKHYKKEMKTWDLREEERKNSLMKYQGNFNTIKVNE</sequence>
<evidence type="ECO:0000313" key="1">
    <source>
        <dbReference type="EMBL" id="GFQ77525.1"/>
    </source>
</evidence>
<gene>
    <name evidence="1" type="ORF">TNCT_388561</name>
</gene>
<dbReference type="EMBL" id="BMAO01021803">
    <property type="protein sequence ID" value="GFQ77525.1"/>
    <property type="molecule type" value="Genomic_DNA"/>
</dbReference>
<reference evidence="1" key="1">
    <citation type="submission" date="2020-07" db="EMBL/GenBank/DDBJ databases">
        <title>Multicomponent nature underlies the extraordinary mechanical properties of spider dragline silk.</title>
        <authorList>
            <person name="Kono N."/>
            <person name="Nakamura H."/>
            <person name="Mori M."/>
            <person name="Yoshida Y."/>
            <person name="Ohtoshi R."/>
            <person name="Malay A.D."/>
            <person name="Moran D.A.P."/>
            <person name="Tomita M."/>
            <person name="Numata K."/>
            <person name="Arakawa K."/>
        </authorList>
    </citation>
    <scope>NUCLEOTIDE SEQUENCE</scope>
</reference>
<keyword evidence="2" id="KW-1185">Reference proteome</keyword>
<protein>
    <submittedName>
        <fullName evidence="1">Uncharacterized protein</fullName>
    </submittedName>
</protein>
<accession>A0A8X6KIZ3</accession>
<evidence type="ECO:0000313" key="2">
    <source>
        <dbReference type="Proteomes" id="UP000887116"/>
    </source>
</evidence>
<dbReference type="AlphaFoldDB" id="A0A8X6KIZ3"/>
<comment type="caution">
    <text evidence="1">The sequence shown here is derived from an EMBL/GenBank/DDBJ whole genome shotgun (WGS) entry which is preliminary data.</text>
</comment>
<organism evidence="1 2">
    <name type="scientific">Trichonephila clavata</name>
    <name type="common">Joro spider</name>
    <name type="synonym">Nephila clavata</name>
    <dbReference type="NCBI Taxonomy" id="2740835"/>
    <lineage>
        <taxon>Eukaryota</taxon>
        <taxon>Metazoa</taxon>
        <taxon>Ecdysozoa</taxon>
        <taxon>Arthropoda</taxon>
        <taxon>Chelicerata</taxon>
        <taxon>Arachnida</taxon>
        <taxon>Araneae</taxon>
        <taxon>Araneomorphae</taxon>
        <taxon>Entelegynae</taxon>
        <taxon>Araneoidea</taxon>
        <taxon>Nephilidae</taxon>
        <taxon>Trichonephila</taxon>
    </lineage>
</organism>
<dbReference type="Proteomes" id="UP000887116">
    <property type="component" value="Unassembled WGS sequence"/>
</dbReference>
<name>A0A8X6KIZ3_TRICU</name>